<keyword evidence="2" id="KW-1185">Reference proteome</keyword>
<proteinExistence type="predicted"/>
<sequence>MEIDGRQYEHMAERFAIALRLKGYRGNFFLMDSRTERRLPTDGTIENCLSKLRKEFELNGDCQDVLLSTFSDPACQHYRCTFLLDYSHISGFHIRIGHLYDVKQDLHHVMKHLPVEQVPGAAMVPTFFPTKKPWDDFLRGNGFKPKF</sequence>
<evidence type="ECO:0000313" key="1">
    <source>
        <dbReference type="EMBL" id="NLR68515.1"/>
    </source>
</evidence>
<name>A0A847S4Z6_9BACT</name>
<accession>A0A847S4Z6</accession>
<comment type="caution">
    <text evidence="1">The sequence shown here is derived from an EMBL/GenBank/DDBJ whole genome shotgun (WGS) entry which is preliminary data.</text>
</comment>
<dbReference type="AlphaFoldDB" id="A0A847S4Z6"/>
<dbReference type="Proteomes" id="UP000570474">
    <property type="component" value="Unassembled WGS sequence"/>
</dbReference>
<evidence type="ECO:0000313" key="2">
    <source>
        <dbReference type="Proteomes" id="UP000570474"/>
    </source>
</evidence>
<dbReference type="EMBL" id="JABAIA010000004">
    <property type="protein sequence ID" value="NLR68515.1"/>
    <property type="molecule type" value="Genomic_DNA"/>
</dbReference>
<dbReference type="RefSeq" id="WP_168874482.1">
    <property type="nucleotide sequence ID" value="NZ_JABAIA010000004.1"/>
</dbReference>
<protein>
    <submittedName>
        <fullName evidence="1">Uncharacterized protein</fullName>
    </submittedName>
</protein>
<organism evidence="1 2">
    <name type="scientific">Chitinophaga varians</name>
    <dbReference type="NCBI Taxonomy" id="2202339"/>
    <lineage>
        <taxon>Bacteria</taxon>
        <taxon>Pseudomonadati</taxon>
        <taxon>Bacteroidota</taxon>
        <taxon>Chitinophagia</taxon>
        <taxon>Chitinophagales</taxon>
        <taxon>Chitinophagaceae</taxon>
        <taxon>Chitinophaga</taxon>
    </lineage>
</organism>
<reference evidence="1 2" key="1">
    <citation type="submission" date="2020-04" db="EMBL/GenBank/DDBJ databases">
        <authorList>
            <person name="Yin C."/>
        </authorList>
    </citation>
    <scope>NUCLEOTIDE SEQUENCE [LARGE SCALE GENOMIC DNA]</scope>
    <source>
        <strain evidence="1 2">Ae27</strain>
    </source>
</reference>
<gene>
    <name evidence="1" type="ORF">HGH92_29695</name>
</gene>